<reference evidence="3" key="1">
    <citation type="submission" date="2018-10" db="EMBL/GenBank/DDBJ databases">
        <title>Fifty Aureobasidium pullulans genomes reveal a recombining polyextremotolerant generalist.</title>
        <authorList>
            <person name="Gostincar C."/>
            <person name="Turk M."/>
            <person name="Zajc J."/>
            <person name="Gunde-Cimerman N."/>
        </authorList>
    </citation>
    <scope>NUCLEOTIDE SEQUENCE [LARGE SCALE GENOMIC DNA]</scope>
    <source>
        <strain evidence="3">EXF-10085</strain>
    </source>
</reference>
<keyword evidence="1" id="KW-0472">Membrane</keyword>
<feature type="transmembrane region" description="Helical" evidence="1">
    <location>
        <begin position="242"/>
        <end position="262"/>
    </location>
</feature>
<protein>
    <recommendedName>
        <fullName evidence="2">Rhodopsin domain-containing protein</fullName>
    </recommendedName>
</protein>
<keyword evidence="1" id="KW-1133">Transmembrane helix</keyword>
<feature type="transmembrane region" description="Helical" evidence="1">
    <location>
        <begin position="51"/>
        <end position="72"/>
    </location>
</feature>
<feature type="transmembrane region" description="Helical" evidence="1">
    <location>
        <begin position="92"/>
        <end position="113"/>
    </location>
</feature>
<dbReference type="Pfam" id="PF20684">
    <property type="entry name" value="Fung_rhodopsin"/>
    <property type="match status" value="1"/>
</dbReference>
<feature type="transmembrane region" description="Helical" evidence="1">
    <location>
        <begin position="20"/>
        <end position="39"/>
    </location>
</feature>
<proteinExistence type="predicted"/>
<feature type="transmembrane region" description="Helical" evidence="1">
    <location>
        <begin position="125"/>
        <end position="146"/>
    </location>
</feature>
<dbReference type="PANTHER" id="PTHR39614:SF2">
    <property type="entry name" value="INTEGRAL MEMBRANE PROTEIN"/>
    <property type="match status" value="1"/>
</dbReference>
<comment type="caution">
    <text evidence="3">The sequence shown here is derived from an EMBL/GenBank/DDBJ whole genome shotgun (WGS) entry which is preliminary data.</text>
</comment>
<evidence type="ECO:0000259" key="2">
    <source>
        <dbReference type="Pfam" id="PF20684"/>
    </source>
</evidence>
<accession>A0A4S9CPY5</accession>
<keyword evidence="1" id="KW-0812">Transmembrane</keyword>
<evidence type="ECO:0000256" key="1">
    <source>
        <dbReference type="SAM" id="Phobius"/>
    </source>
</evidence>
<dbReference type="InterPro" id="IPR049326">
    <property type="entry name" value="Rhodopsin_dom_fungi"/>
</dbReference>
<dbReference type="AlphaFoldDB" id="A0A4S9CPY5"/>
<sequence>MPTDESGLVHHLGYADSLNVAISICLTYTLIFTCVRIHLRRSSFGADDVVVIFATIAAMVHFATSYACLTAGLGKPYDMIKNNISQLSSTAVASAVTFILALYIAKIAALVFLMRIQSKTRNPRLYVVLIALYSILGIASAIIVSAGCPSSSGYYWNIAGNIDSCPGEEARWQVMTALDVISEVILLVLPVHLVWSLQMPQKRKLMIVITFWTRLPTIPLSIIRQIYTSHLASSSSPHPIDISLASTLVTILMAIELTYALISCTLTTSKNFTDGFSTGFGMGHMPGAAESYNLSAVGGGSSSGGGGTGTGIKGGYRSQIATGATGTGMGTGHRFHVKTPSFDDEEVEEGPLRLRQGGEGRTTVAVGGGNRYWGEGESVSDGGHDDLGIVRHTEYIVSHDEAPILGKHSMERL</sequence>
<gene>
    <name evidence="3" type="ORF">D6D13_06059</name>
</gene>
<dbReference type="PANTHER" id="PTHR39614">
    <property type="entry name" value="INTEGRAL MEMBRANE PROTEIN"/>
    <property type="match status" value="1"/>
</dbReference>
<organism evidence="3">
    <name type="scientific">Aureobasidium pullulans</name>
    <name type="common">Black yeast</name>
    <name type="synonym">Pullularia pullulans</name>
    <dbReference type="NCBI Taxonomy" id="5580"/>
    <lineage>
        <taxon>Eukaryota</taxon>
        <taxon>Fungi</taxon>
        <taxon>Dikarya</taxon>
        <taxon>Ascomycota</taxon>
        <taxon>Pezizomycotina</taxon>
        <taxon>Dothideomycetes</taxon>
        <taxon>Dothideomycetidae</taxon>
        <taxon>Dothideales</taxon>
        <taxon>Saccotheciaceae</taxon>
        <taxon>Aureobasidium</taxon>
    </lineage>
</organism>
<feature type="transmembrane region" description="Helical" evidence="1">
    <location>
        <begin position="174"/>
        <end position="195"/>
    </location>
</feature>
<name>A0A4S9CPY5_AURPU</name>
<feature type="domain" description="Rhodopsin" evidence="2">
    <location>
        <begin position="36"/>
        <end position="271"/>
    </location>
</feature>
<feature type="transmembrane region" description="Helical" evidence="1">
    <location>
        <begin position="207"/>
        <end position="227"/>
    </location>
</feature>
<dbReference type="EMBL" id="QZAS01000020">
    <property type="protein sequence ID" value="THX09355.1"/>
    <property type="molecule type" value="Genomic_DNA"/>
</dbReference>
<evidence type="ECO:0000313" key="3">
    <source>
        <dbReference type="EMBL" id="THX09355.1"/>
    </source>
</evidence>